<protein>
    <recommendedName>
        <fullName evidence="4">UDP-3-O-acyl-N-acetylglucosamine deacetylase</fullName>
        <ecNumber evidence="4">3.5.1.108</ecNumber>
    </recommendedName>
</protein>
<evidence type="ECO:0000313" key="12">
    <source>
        <dbReference type="EMBL" id="SFO93983.1"/>
    </source>
</evidence>
<dbReference type="EMBL" id="FOWW01000001">
    <property type="protein sequence ID" value="SFO93983.1"/>
    <property type="molecule type" value="Genomic_DNA"/>
</dbReference>
<keyword evidence="5" id="KW-0444">Lipid biosynthesis</keyword>
<comment type="cofactor">
    <cofactor evidence="1">
        <name>Zn(2+)</name>
        <dbReference type="ChEBI" id="CHEBI:29105"/>
    </cofactor>
</comment>
<evidence type="ECO:0000256" key="2">
    <source>
        <dbReference type="ARBA" id="ARBA00002923"/>
    </source>
</evidence>
<gene>
    <name evidence="12" type="ORF">SAMN05421810_101463</name>
</gene>
<keyword evidence="9" id="KW-0862">Zinc</keyword>
<evidence type="ECO:0000256" key="10">
    <source>
        <dbReference type="ARBA" id="ARBA00023098"/>
    </source>
</evidence>
<dbReference type="GO" id="GO:0103117">
    <property type="term" value="F:UDP-3-O-acyl-N-acetylglucosamine deacetylase activity"/>
    <property type="evidence" value="ECO:0007669"/>
    <property type="project" value="UniProtKB-EC"/>
</dbReference>
<keyword evidence="10" id="KW-0443">Lipid metabolism</keyword>
<evidence type="ECO:0000313" key="13">
    <source>
        <dbReference type="Proteomes" id="UP000198727"/>
    </source>
</evidence>
<dbReference type="InterPro" id="IPR011334">
    <property type="entry name" value="UDP-acyl_GlcNac_deAcase_C"/>
</dbReference>
<dbReference type="Gene3D" id="3.30.230.20">
    <property type="entry name" value="lpxc deacetylase, domain 1"/>
    <property type="match status" value="1"/>
</dbReference>
<dbReference type="InterPro" id="IPR015870">
    <property type="entry name" value="UDP-acyl_N-AcGlcN_deAcase_N"/>
</dbReference>
<dbReference type="OrthoDB" id="9802746at2"/>
<keyword evidence="13" id="KW-1185">Reference proteome</keyword>
<dbReference type="Gene3D" id="3.30.1700.10">
    <property type="entry name" value="lpxc deacetylase, domain 2"/>
    <property type="match status" value="1"/>
</dbReference>
<dbReference type="GO" id="GO:0046872">
    <property type="term" value="F:metal ion binding"/>
    <property type="evidence" value="ECO:0007669"/>
    <property type="project" value="UniProtKB-KW"/>
</dbReference>
<evidence type="ECO:0000256" key="1">
    <source>
        <dbReference type="ARBA" id="ARBA00001947"/>
    </source>
</evidence>
<dbReference type="STRING" id="587909.SAMN05421810_101463"/>
<keyword evidence="6" id="KW-0441">Lipid A biosynthesis</keyword>
<dbReference type="Proteomes" id="UP000198727">
    <property type="component" value="Unassembled WGS sequence"/>
</dbReference>
<dbReference type="AlphaFoldDB" id="A0A1I5L9U8"/>
<keyword evidence="7" id="KW-0479">Metal-binding</keyword>
<sequence length="275" mass="29890">MTTYPRRTPAEPVRLTGYGLHSGNPVRVVIRPGSDGIAFHHGRSRTPAEPRLATNTTRGTQLGDIATVEHLMSAFACLGITDAEIELSYPELPALDGSAAEFVLGLDQAGTHHLGSARLRLPPKPIHLRSQDASIRIRPGSGQWSYTFHWKRQPPQSQTIRCHLPDDYRGAVAPARTIAIAGQIPTLLAQGIGRGLDEQSVVILGTHGYHNTPRYPDEPARHKLLDLVGDLYLAGVPVHLLDVTAHHSGHTMATHAARRLAVAVASQDRSRSCWC</sequence>
<evidence type="ECO:0000256" key="4">
    <source>
        <dbReference type="ARBA" id="ARBA00012745"/>
    </source>
</evidence>
<accession>A0A1I5L9U8</accession>
<evidence type="ECO:0000256" key="3">
    <source>
        <dbReference type="ARBA" id="ARBA00005002"/>
    </source>
</evidence>
<dbReference type="Pfam" id="PF03331">
    <property type="entry name" value="LpxC"/>
    <property type="match status" value="1"/>
</dbReference>
<evidence type="ECO:0000256" key="5">
    <source>
        <dbReference type="ARBA" id="ARBA00022516"/>
    </source>
</evidence>
<proteinExistence type="predicted"/>
<reference evidence="13" key="1">
    <citation type="submission" date="2016-10" db="EMBL/GenBank/DDBJ databases">
        <authorList>
            <person name="Varghese N."/>
            <person name="Submissions S."/>
        </authorList>
    </citation>
    <scope>NUCLEOTIDE SEQUENCE [LARGE SCALE GENOMIC DNA]</scope>
    <source>
        <strain evidence="13">CGMCC 4.5579</strain>
    </source>
</reference>
<dbReference type="PANTHER" id="PTHR33694:SF1">
    <property type="entry name" value="UDP-3-O-ACYL-N-ACETYLGLUCOSAMINE DEACETYLASE 1, MITOCHONDRIAL-RELATED"/>
    <property type="match status" value="1"/>
</dbReference>
<dbReference type="GO" id="GO:0016020">
    <property type="term" value="C:membrane"/>
    <property type="evidence" value="ECO:0007669"/>
    <property type="project" value="GOC"/>
</dbReference>
<organism evidence="12 13">
    <name type="scientific">Amycolatopsis arida</name>
    <dbReference type="NCBI Taxonomy" id="587909"/>
    <lineage>
        <taxon>Bacteria</taxon>
        <taxon>Bacillati</taxon>
        <taxon>Actinomycetota</taxon>
        <taxon>Actinomycetes</taxon>
        <taxon>Pseudonocardiales</taxon>
        <taxon>Pseudonocardiaceae</taxon>
        <taxon>Amycolatopsis</taxon>
    </lineage>
</organism>
<dbReference type="EC" id="3.5.1.108" evidence="4"/>
<dbReference type="InterPro" id="IPR004463">
    <property type="entry name" value="UDP-acyl_GlcNac_deAcase"/>
</dbReference>
<dbReference type="InterPro" id="IPR020568">
    <property type="entry name" value="Ribosomal_Su5_D2-typ_SF"/>
</dbReference>
<evidence type="ECO:0000256" key="7">
    <source>
        <dbReference type="ARBA" id="ARBA00022723"/>
    </source>
</evidence>
<evidence type="ECO:0000256" key="11">
    <source>
        <dbReference type="ARBA" id="ARBA00024535"/>
    </source>
</evidence>
<evidence type="ECO:0000256" key="6">
    <source>
        <dbReference type="ARBA" id="ARBA00022556"/>
    </source>
</evidence>
<comment type="catalytic activity">
    <reaction evidence="11">
        <text>a UDP-3-O-[(3R)-3-hydroxyacyl]-N-acetyl-alpha-D-glucosamine + H2O = a UDP-3-O-[(3R)-3-hydroxyacyl]-alpha-D-glucosamine + acetate</text>
        <dbReference type="Rhea" id="RHEA:67816"/>
        <dbReference type="ChEBI" id="CHEBI:15377"/>
        <dbReference type="ChEBI" id="CHEBI:30089"/>
        <dbReference type="ChEBI" id="CHEBI:137740"/>
        <dbReference type="ChEBI" id="CHEBI:173225"/>
        <dbReference type="EC" id="3.5.1.108"/>
    </reaction>
</comment>
<dbReference type="GO" id="GO:0009245">
    <property type="term" value="P:lipid A biosynthetic process"/>
    <property type="evidence" value="ECO:0007669"/>
    <property type="project" value="UniProtKB-KW"/>
</dbReference>
<dbReference type="PANTHER" id="PTHR33694">
    <property type="entry name" value="UDP-3-O-ACYL-N-ACETYLGLUCOSAMINE DEACETYLASE 1, MITOCHONDRIAL-RELATED"/>
    <property type="match status" value="1"/>
</dbReference>
<dbReference type="UniPathway" id="UPA00359">
    <property type="reaction ID" value="UER00478"/>
</dbReference>
<dbReference type="RefSeq" id="WP_092527138.1">
    <property type="nucleotide sequence ID" value="NZ_FOWW01000001.1"/>
</dbReference>
<dbReference type="SUPFAM" id="SSF54211">
    <property type="entry name" value="Ribosomal protein S5 domain 2-like"/>
    <property type="match status" value="2"/>
</dbReference>
<evidence type="ECO:0000256" key="8">
    <source>
        <dbReference type="ARBA" id="ARBA00022801"/>
    </source>
</evidence>
<comment type="pathway">
    <text evidence="3">Glycolipid biosynthesis; lipid IV(A) biosynthesis; lipid IV(A) from (3R)-3-hydroxytetradecanoyl-[acyl-carrier-protein] and UDP-N-acetyl-alpha-D-glucosamine: step 2/6.</text>
</comment>
<comment type="function">
    <text evidence="2">Catalyzes the hydrolysis of UDP-3-O-myristoyl-N-acetylglucosamine to form UDP-3-O-myristoylglucosamine and acetate, the committed step in lipid A biosynthesis.</text>
</comment>
<evidence type="ECO:0000256" key="9">
    <source>
        <dbReference type="ARBA" id="ARBA00022833"/>
    </source>
</evidence>
<keyword evidence="8" id="KW-0378">Hydrolase</keyword>
<name>A0A1I5L9U8_9PSEU</name>